<dbReference type="FunFam" id="3.40.190.10:FF:000123">
    <property type="entry name" value="HIS1p ATP phosphoribosyltransferase"/>
    <property type="match status" value="1"/>
</dbReference>
<dbReference type="InterPro" id="IPR011322">
    <property type="entry name" value="N-reg_PII-like_a/b"/>
</dbReference>
<comment type="similarity">
    <text evidence="4">Belongs to the ATP phosphoribosyltransferase family.</text>
</comment>
<evidence type="ECO:0000256" key="6">
    <source>
        <dbReference type="ARBA" id="ARBA00020998"/>
    </source>
</evidence>
<evidence type="ECO:0000256" key="8">
    <source>
        <dbReference type="ARBA" id="ARBA00022605"/>
    </source>
</evidence>
<evidence type="ECO:0000256" key="5">
    <source>
        <dbReference type="ARBA" id="ARBA00011946"/>
    </source>
</evidence>
<dbReference type="InterPro" id="IPR013820">
    <property type="entry name" value="ATP_PRibTrfase_cat"/>
</dbReference>
<dbReference type="PROSITE" id="PS01316">
    <property type="entry name" value="ATP_P_PHORIBOSYLTR"/>
    <property type="match status" value="1"/>
</dbReference>
<dbReference type="OMA" id="ITAKKYV"/>
<gene>
    <name evidence="16" type="ORF">PISL3812_08301</name>
</gene>
<feature type="domain" description="Histidine biosynthesis HisG C-terminal" evidence="15">
    <location>
        <begin position="229"/>
        <end position="301"/>
    </location>
</feature>
<dbReference type="Proteomes" id="UP000054383">
    <property type="component" value="Unassembled WGS sequence"/>
</dbReference>
<sequence length="305" mass="32727">MDLVNHLEGRLLFAIPKKGRLQQAALDLISGCDIQFRRETRLDIALVKNLPVALIFLPAADIPTFVGEGRVDIGITGRDQVAEHDASLAAGEVSGVTEVLDLGFGGCKLQVQVPEKGDIVHSKQLVGKNVVTSFTSLATSFFSKLEGVSDRSQLETKIKFVGGSVEAACALGVADGIVDLVESGETMRAAGLKAIDTVVESNAVLVKSRNTTHELADLITSRIRGVIVAQKYVLCQYNIHREKLAVACALTPGKRAPTVTALEEENWVAVSAMVEKKKIAIVMDELIKSGAEDVLVLKIENTRTE</sequence>
<evidence type="ECO:0000259" key="14">
    <source>
        <dbReference type="Pfam" id="PF01634"/>
    </source>
</evidence>
<reference evidence="16 17" key="1">
    <citation type="submission" date="2015-04" db="EMBL/GenBank/DDBJ databases">
        <authorList>
            <person name="Syromyatnikov M.Y."/>
            <person name="Popov V.N."/>
        </authorList>
    </citation>
    <scope>NUCLEOTIDE SEQUENCE [LARGE SCALE GENOMIC DNA]</scope>
    <source>
        <strain evidence="16">WF-38-12</strain>
    </source>
</reference>
<keyword evidence="10 16" id="KW-0808">Transferase</keyword>
<dbReference type="InterPro" id="IPR015867">
    <property type="entry name" value="N-reg_PII/ATP_PRibTrfase_C"/>
</dbReference>
<dbReference type="STRING" id="28573.A0A0U1M6M8"/>
<dbReference type="InterPro" id="IPR018198">
    <property type="entry name" value="ATP_PRibTrfase_CS"/>
</dbReference>
<dbReference type="EMBL" id="CVMT01000009">
    <property type="protein sequence ID" value="CRG91253.1"/>
    <property type="molecule type" value="Genomic_DNA"/>
</dbReference>
<dbReference type="GO" id="GO:0000287">
    <property type="term" value="F:magnesium ion binding"/>
    <property type="evidence" value="ECO:0007669"/>
    <property type="project" value="InterPro"/>
</dbReference>
<evidence type="ECO:0000313" key="16">
    <source>
        <dbReference type="EMBL" id="CRG91253.1"/>
    </source>
</evidence>
<dbReference type="FunFam" id="3.30.70.120:FF:000003">
    <property type="entry name" value="ATP phosphoribosyltransferase"/>
    <property type="match status" value="1"/>
</dbReference>
<dbReference type="OrthoDB" id="2574at2759"/>
<keyword evidence="11" id="KW-0547">Nucleotide-binding</keyword>
<comment type="pathway">
    <text evidence="3">Amino-acid biosynthesis; L-histidine biosynthesis; L-histidine from 5-phospho-alpha-D-ribose 1-diphosphate: step 1/9.</text>
</comment>
<keyword evidence="13" id="KW-0368">Histidine biosynthesis</keyword>
<dbReference type="InterPro" id="IPR001348">
    <property type="entry name" value="ATP_PRibTrfase_HisG"/>
</dbReference>
<dbReference type="Gene3D" id="3.40.190.10">
    <property type="entry name" value="Periplasmic binding protein-like II"/>
    <property type="match status" value="2"/>
</dbReference>
<keyword evidence="12" id="KW-0067">ATP-binding</keyword>
<dbReference type="Pfam" id="PF01634">
    <property type="entry name" value="HisG"/>
    <property type="match status" value="1"/>
</dbReference>
<dbReference type="SUPFAM" id="SSF54913">
    <property type="entry name" value="GlnB-like"/>
    <property type="match status" value="1"/>
</dbReference>
<dbReference type="NCBIfam" id="TIGR00070">
    <property type="entry name" value="hisG"/>
    <property type="match status" value="1"/>
</dbReference>
<evidence type="ECO:0000256" key="9">
    <source>
        <dbReference type="ARBA" id="ARBA00022676"/>
    </source>
</evidence>
<dbReference type="UniPathway" id="UPA00031">
    <property type="reaction ID" value="UER00006"/>
</dbReference>
<dbReference type="PANTHER" id="PTHR21403">
    <property type="entry name" value="ATP PHOSPHORIBOSYLTRANSFERASE ATP-PRTASE"/>
    <property type="match status" value="1"/>
</dbReference>
<proteinExistence type="inferred from homology"/>
<accession>A0A0U1M6M8</accession>
<evidence type="ECO:0000256" key="7">
    <source>
        <dbReference type="ARBA" id="ARBA00022490"/>
    </source>
</evidence>
<dbReference type="GO" id="GO:0003879">
    <property type="term" value="F:ATP phosphoribosyltransferase activity"/>
    <property type="evidence" value="ECO:0007669"/>
    <property type="project" value="UniProtKB-EC"/>
</dbReference>
<dbReference type="HAMAP" id="MF_00079">
    <property type="entry name" value="HisG_Long"/>
    <property type="match status" value="1"/>
</dbReference>
<keyword evidence="7" id="KW-0963">Cytoplasm</keyword>
<evidence type="ECO:0000256" key="11">
    <source>
        <dbReference type="ARBA" id="ARBA00022741"/>
    </source>
</evidence>
<dbReference type="Pfam" id="PF08029">
    <property type="entry name" value="HisG_C"/>
    <property type="match status" value="1"/>
</dbReference>
<evidence type="ECO:0000256" key="4">
    <source>
        <dbReference type="ARBA" id="ARBA00009372"/>
    </source>
</evidence>
<dbReference type="InterPro" id="IPR013115">
    <property type="entry name" value="HisG_C"/>
</dbReference>
<evidence type="ECO:0000313" key="17">
    <source>
        <dbReference type="Proteomes" id="UP000054383"/>
    </source>
</evidence>
<evidence type="ECO:0000256" key="12">
    <source>
        <dbReference type="ARBA" id="ARBA00022840"/>
    </source>
</evidence>
<keyword evidence="17" id="KW-1185">Reference proteome</keyword>
<evidence type="ECO:0000256" key="1">
    <source>
        <dbReference type="ARBA" id="ARBA00000915"/>
    </source>
</evidence>
<dbReference type="EC" id="2.4.2.17" evidence="5"/>
<evidence type="ECO:0000256" key="10">
    <source>
        <dbReference type="ARBA" id="ARBA00022679"/>
    </source>
</evidence>
<evidence type="ECO:0000256" key="2">
    <source>
        <dbReference type="ARBA" id="ARBA00004496"/>
    </source>
</evidence>
<evidence type="ECO:0000256" key="13">
    <source>
        <dbReference type="ARBA" id="ARBA00023102"/>
    </source>
</evidence>
<protein>
    <recommendedName>
        <fullName evidence="6">ATP phosphoribosyltransferase</fullName>
        <ecNumber evidence="5">2.4.2.17</ecNumber>
    </recommendedName>
</protein>
<keyword evidence="8" id="KW-0028">Amino-acid biosynthesis</keyword>
<dbReference type="GO" id="GO:0005524">
    <property type="term" value="F:ATP binding"/>
    <property type="evidence" value="ECO:0007669"/>
    <property type="project" value="UniProtKB-KW"/>
</dbReference>
<dbReference type="AlphaFoldDB" id="A0A0U1M6M8"/>
<dbReference type="NCBIfam" id="TIGR03455">
    <property type="entry name" value="HisG_C-term"/>
    <property type="match status" value="1"/>
</dbReference>
<dbReference type="SUPFAM" id="SSF53850">
    <property type="entry name" value="Periplasmic binding protein-like II"/>
    <property type="match status" value="1"/>
</dbReference>
<keyword evidence="9 16" id="KW-0328">Glycosyltransferase</keyword>
<comment type="subcellular location">
    <subcellularLocation>
        <location evidence="2">Cytoplasm</location>
    </subcellularLocation>
</comment>
<name>A0A0U1M6M8_TALIS</name>
<organism evidence="16 17">
    <name type="scientific">Talaromyces islandicus</name>
    <name type="common">Penicillium islandicum</name>
    <dbReference type="NCBI Taxonomy" id="28573"/>
    <lineage>
        <taxon>Eukaryota</taxon>
        <taxon>Fungi</taxon>
        <taxon>Dikarya</taxon>
        <taxon>Ascomycota</taxon>
        <taxon>Pezizomycotina</taxon>
        <taxon>Eurotiomycetes</taxon>
        <taxon>Eurotiomycetidae</taxon>
        <taxon>Eurotiales</taxon>
        <taxon>Trichocomaceae</taxon>
        <taxon>Talaromyces</taxon>
        <taxon>Talaromyces sect. Islandici</taxon>
    </lineage>
</organism>
<feature type="domain" description="ATP phosphoribosyltransferase catalytic" evidence="14">
    <location>
        <begin position="59"/>
        <end position="224"/>
    </location>
</feature>
<dbReference type="GO" id="GO:0000105">
    <property type="term" value="P:L-histidine biosynthetic process"/>
    <property type="evidence" value="ECO:0007669"/>
    <property type="project" value="UniProtKB-UniPathway"/>
</dbReference>
<comment type="catalytic activity">
    <reaction evidence="1">
        <text>1-(5-phospho-beta-D-ribosyl)-ATP + diphosphate = 5-phospho-alpha-D-ribose 1-diphosphate + ATP</text>
        <dbReference type="Rhea" id="RHEA:18473"/>
        <dbReference type="ChEBI" id="CHEBI:30616"/>
        <dbReference type="ChEBI" id="CHEBI:33019"/>
        <dbReference type="ChEBI" id="CHEBI:58017"/>
        <dbReference type="ChEBI" id="CHEBI:73183"/>
        <dbReference type="EC" id="2.4.2.17"/>
    </reaction>
</comment>
<evidence type="ECO:0000256" key="3">
    <source>
        <dbReference type="ARBA" id="ARBA00004667"/>
    </source>
</evidence>
<dbReference type="GO" id="GO:0005737">
    <property type="term" value="C:cytoplasm"/>
    <property type="evidence" value="ECO:0007669"/>
    <property type="project" value="UniProtKB-SubCell"/>
</dbReference>
<evidence type="ECO:0000259" key="15">
    <source>
        <dbReference type="Pfam" id="PF08029"/>
    </source>
</evidence>
<dbReference type="Gene3D" id="3.30.70.120">
    <property type="match status" value="1"/>
</dbReference>
<dbReference type="InterPro" id="IPR020621">
    <property type="entry name" value="ATP-PRT_HisG_long"/>
</dbReference>
<dbReference type="PANTHER" id="PTHR21403:SF8">
    <property type="entry name" value="ATP PHOSPHORIBOSYLTRANSFERASE"/>
    <property type="match status" value="1"/>
</dbReference>